<evidence type="ECO:0000256" key="4">
    <source>
        <dbReference type="ARBA" id="ARBA00022827"/>
    </source>
</evidence>
<dbReference type="FunFam" id="3.50.50.60:FF:000341">
    <property type="entry name" value="Baeyer-Villiger monooxygenase"/>
    <property type="match status" value="1"/>
</dbReference>
<evidence type="ECO:0000256" key="2">
    <source>
        <dbReference type="ARBA" id="ARBA00010139"/>
    </source>
</evidence>
<dbReference type="Proteomes" id="UP000578449">
    <property type="component" value="Unassembled WGS sequence"/>
</dbReference>
<reference evidence="9 10" key="1">
    <citation type="submission" date="2020-08" db="EMBL/GenBank/DDBJ databases">
        <title>Genomic Encyclopedia of Type Strains, Phase IV (KMG-IV): sequencing the most valuable type-strain genomes for metagenomic binning, comparative biology and taxonomic classification.</title>
        <authorList>
            <person name="Goeker M."/>
        </authorList>
    </citation>
    <scope>NUCLEOTIDE SEQUENCE [LARGE SCALE GENOMIC DNA]</scope>
    <source>
        <strain evidence="9 10">DSM 45615</strain>
    </source>
</reference>
<evidence type="ECO:0000256" key="6">
    <source>
        <dbReference type="ARBA" id="ARBA00023002"/>
    </source>
</evidence>
<dbReference type="EMBL" id="JACHGN010000031">
    <property type="protein sequence ID" value="MBB5139647.1"/>
    <property type="molecule type" value="Genomic_DNA"/>
</dbReference>
<evidence type="ECO:0000256" key="7">
    <source>
        <dbReference type="ARBA" id="ARBA00023033"/>
    </source>
</evidence>
<evidence type="ECO:0000256" key="3">
    <source>
        <dbReference type="ARBA" id="ARBA00022630"/>
    </source>
</evidence>
<dbReference type="RefSeq" id="WP_312927221.1">
    <property type="nucleotide sequence ID" value="NZ_BAABIX010000067.1"/>
</dbReference>
<dbReference type="SUPFAM" id="SSF51905">
    <property type="entry name" value="FAD/NAD(P)-binding domain"/>
    <property type="match status" value="2"/>
</dbReference>
<dbReference type="InterPro" id="IPR036188">
    <property type="entry name" value="FAD/NAD-bd_sf"/>
</dbReference>
<comment type="caution">
    <text evidence="9">The sequence shown here is derived from an EMBL/GenBank/DDBJ whole genome shotgun (WGS) entry which is preliminary data.</text>
</comment>
<dbReference type="GO" id="GO:0016709">
    <property type="term" value="F:oxidoreductase activity, acting on paired donors, with incorporation or reduction of molecular oxygen, NAD(P)H as one donor, and incorporation of one atom of oxygen"/>
    <property type="evidence" value="ECO:0007669"/>
    <property type="project" value="UniProtKB-ARBA"/>
</dbReference>
<organism evidence="9 10">
    <name type="scientific">Thermocatellispora tengchongensis</name>
    <dbReference type="NCBI Taxonomy" id="1073253"/>
    <lineage>
        <taxon>Bacteria</taxon>
        <taxon>Bacillati</taxon>
        <taxon>Actinomycetota</taxon>
        <taxon>Actinomycetes</taxon>
        <taxon>Streptosporangiales</taxon>
        <taxon>Streptosporangiaceae</taxon>
        <taxon>Thermocatellispora</taxon>
    </lineage>
</organism>
<dbReference type="PANTHER" id="PTHR43098">
    <property type="entry name" value="L-ORNITHINE N(5)-MONOOXYGENASE-RELATED"/>
    <property type="match status" value="1"/>
</dbReference>
<evidence type="ECO:0000256" key="8">
    <source>
        <dbReference type="SAM" id="MobiDB-lite"/>
    </source>
</evidence>
<evidence type="ECO:0000256" key="5">
    <source>
        <dbReference type="ARBA" id="ARBA00022857"/>
    </source>
</evidence>
<keyword evidence="4" id="KW-0274">FAD</keyword>
<sequence>MTGVTALAHVTTALPSERHVDGEKQQRNSRRAPEMVSGMFEQRDREALRAKYREERDKRIRPDGSDQYIAPTGRFAHWKDDPYTPWVEREPITEHVTLAMVGGGFAGLCVGARLRDAGIDDFRIIESGGDFGGVWYWNRYPGAMCDTAAMIYLPLLEETGYMPSMKYAFGPEIFEHARRIGRHYSLYDKAVFSTQVTSLTWDDDGKHWVVATDRGDRITAKYVAAGTGPLDRPKLPGIPGLETFAGHSFHTSRWDYGYTGGTPEGAPMTKLAGKRVGIIGTGASGVQCVPPLGRDAQELFVFQRTPSTVDERNNRPIDPEWFKTLGPGWQKEWLVNFVTLQTGGFTDVDYVDDGHTDLGKRIRDRWVEINGGRVPEEFDPAAFAKAYQDVDDEKTEEIRRRVDAIVTDPETAARLKAWYGLLCKRPCFHDEYLQTFNRPNVHLVDTDGKGVERIDEAGVWAAGVHYDLDCIIYASGFEFGRDYTSSGALEIIGRDGLALAKKWADGMETFQGMYTRGFPNLFIVGFRQGLGFPINVTSNYTEASLTLAAVVTHAEQVGAGEVETSEDAERAWVEAIESAPVGFIGGAECTPGFYNNEGRPESRAHRLSMTPHPMGPAGFLSYIDEWRTSGRFEGLEFRP</sequence>
<comment type="similarity">
    <text evidence="2">Belongs to the FAD-binding monooxygenase family.</text>
</comment>
<keyword evidence="10" id="KW-1185">Reference proteome</keyword>
<proteinExistence type="inferred from homology"/>
<dbReference type="Gene3D" id="3.50.50.60">
    <property type="entry name" value="FAD/NAD(P)-binding domain"/>
    <property type="match status" value="2"/>
</dbReference>
<dbReference type="AlphaFoldDB" id="A0A840PRC1"/>
<evidence type="ECO:0000313" key="10">
    <source>
        <dbReference type="Proteomes" id="UP000578449"/>
    </source>
</evidence>
<accession>A0A840PRC1</accession>
<dbReference type="Pfam" id="PF13738">
    <property type="entry name" value="Pyr_redox_3"/>
    <property type="match status" value="1"/>
</dbReference>
<dbReference type="InterPro" id="IPR050775">
    <property type="entry name" value="FAD-binding_Monooxygenases"/>
</dbReference>
<keyword evidence="6" id="KW-0560">Oxidoreductase</keyword>
<feature type="compositionally biased region" description="Basic and acidic residues" evidence="8">
    <location>
        <begin position="16"/>
        <end position="26"/>
    </location>
</feature>
<evidence type="ECO:0000256" key="1">
    <source>
        <dbReference type="ARBA" id="ARBA00001974"/>
    </source>
</evidence>
<gene>
    <name evidence="9" type="ORF">HNP84_009411</name>
</gene>
<name>A0A840PRC1_9ACTN</name>
<protein>
    <submittedName>
        <fullName evidence="9">Cation diffusion facilitator CzcD-associated flavoprotein CzcO</fullName>
    </submittedName>
</protein>
<evidence type="ECO:0000313" key="9">
    <source>
        <dbReference type="EMBL" id="MBB5139647.1"/>
    </source>
</evidence>
<keyword evidence="7" id="KW-0503">Monooxygenase</keyword>
<dbReference type="PANTHER" id="PTHR43098:SF4">
    <property type="entry name" value="BLR3857 PROTEIN"/>
    <property type="match status" value="1"/>
</dbReference>
<feature type="region of interest" description="Disordered" evidence="8">
    <location>
        <begin position="15"/>
        <end position="34"/>
    </location>
</feature>
<keyword evidence="5" id="KW-0521">NADP</keyword>
<comment type="cofactor">
    <cofactor evidence="1">
        <name>FAD</name>
        <dbReference type="ChEBI" id="CHEBI:57692"/>
    </cofactor>
</comment>
<keyword evidence="3" id="KW-0285">Flavoprotein</keyword>